<sequence>MLARVEQNGKMQRQDGSGRRPRDTTKREDREIVRTTVAAPDSTLSTIQRVTGTQVSKILIERRLRDRNLRDRRPLRCLPLTSIHRQRPVDSEASGRTAKRTCVQAASGEASPNRTTNAQVKSTRMYDDSAKESSVQSQVGSAGKVQQCAYLEIYPDISQAQYLLTLEAKLVKGSIYQLTKLERHILVGLSRGNSPTSLYKKALISRTPPLVLLSEEKSRVNFSQ</sequence>
<reference evidence="3 4" key="1">
    <citation type="submission" date="2022-01" db="EMBL/GenBank/DDBJ databases">
        <title>A chromosomal length assembly of Cordylochernes scorpioides.</title>
        <authorList>
            <person name="Zeh D."/>
            <person name="Zeh J."/>
        </authorList>
    </citation>
    <scope>NUCLEOTIDE SEQUENCE [LARGE SCALE GENOMIC DNA]</scope>
    <source>
        <strain evidence="3">IN4F17</strain>
        <tissue evidence="3">Whole Body</tissue>
    </source>
</reference>
<feature type="domain" description="Transposase Tc1-like" evidence="2">
    <location>
        <begin position="29"/>
        <end position="86"/>
    </location>
</feature>
<evidence type="ECO:0000313" key="3">
    <source>
        <dbReference type="EMBL" id="UYV76677.1"/>
    </source>
</evidence>
<feature type="compositionally biased region" description="Basic and acidic residues" evidence="1">
    <location>
        <begin position="12"/>
        <end position="31"/>
    </location>
</feature>
<dbReference type="InterPro" id="IPR002492">
    <property type="entry name" value="Transposase_Tc1-like"/>
</dbReference>
<evidence type="ECO:0000313" key="4">
    <source>
        <dbReference type="Proteomes" id="UP001235939"/>
    </source>
</evidence>
<evidence type="ECO:0000259" key="2">
    <source>
        <dbReference type="Pfam" id="PF01498"/>
    </source>
</evidence>
<keyword evidence="4" id="KW-1185">Reference proteome</keyword>
<dbReference type="Pfam" id="PF01498">
    <property type="entry name" value="HTH_Tnp_Tc3_2"/>
    <property type="match status" value="1"/>
</dbReference>
<gene>
    <name evidence="3" type="ORF">LAZ67_14001718</name>
</gene>
<dbReference type="EMBL" id="CP092876">
    <property type="protein sequence ID" value="UYV76677.1"/>
    <property type="molecule type" value="Genomic_DNA"/>
</dbReference>
<dbReference type="Proteomes" id="UP001235939">
    <property type="component" value="Chromosome 14"/>
</dbReference>
<organism evidence="3 4">
    <name type="scientific">Cordylochernes scorpioides</name>
    <dbReference type="NCBI Taxonomy" id="51811"/>
    <lineage>
        <taxon>Eukaryota</taxon>
        <taxon>Metazoa</taxon>
        <taxon>Ecdysozoa</taxon>
        <taxon>Arthropoda</taxon>
        <taxon>Chelicerata</taxon>
        <taxon>Arachnida</taxon>
        <taxon>Pseudoscorpiones</taxon>
        <taxon>Cheliferoidea</taxon>
        <taxon>Chernetidae</taxon>
        <taxon>Cordylochernes</taxon>
    </lineage>
</organism>
<feature type="region of interest" description="Disordered" evidence="1">
    <location>
        <begin position="1"/>
        <end position="31"/>
    </location>
</feature>
<accession>A0ABY6L688</accession>
<evidence type="ECO:0000256" key="1">
    <source>
        <dbReference type="SAM" id="MobiDB-lite"/>
    </source>
</evidence>
<proteinExistence type="predicted"/>
<protein>
    <recommendedName>
        <fullName evidence="2">Transposase Tc1-like domain-containing protein</fullName>
    </recommendedName>
</protein>
<name>A0ABY6L688_9ARAC</name>